<accession>A0A7D4TPC0</accession>
<dbReference type="EMBL" id="CP054139">
    <property type="protein sequence ID" value="QKJ31673.1"/>
    <property type="molecule type" value="Genomic_DNA"/>
</dbReference>
<reference evidence="2 3" key="1">
    <citation type="submission" date="2020-05" db="EMBL/GenBank/DDBJ databases">
        <title>Mucilaginibacter mali sp. nov.</title>
        <authorList>
            <person name="Kim H.S."/>
            <person name="Lee K.C."/>
            <person name="Suh M.K."/>
            <person name="Kim J.-S."/>
            <person name="Han K.-I."/>
            <person name="Eom M.K."/>
            <person name="Shin Y.K."/>
            <person name="Lee J.-S."/>
        </authorList>
    </citation>
    <scope>NUCLEOTIDE SEQUENCE [LARGE SCALE GENOMIC DNA]</scope>
    <source>
        <strain evidence="2 3">G2-14</strain>
    </source>
</reference>
<dbReference type="Proteomes" id="UP000505355">
    <property type="component" value="Chromosome"/>
</dbReference>
<dbReference type="SUPFAM" id="SSF109854">
    <property type="entry name" value="DinB/YfiT-like putative metalloenzymes"/>
    <property type="match status" value="1"/>
</dbReference>
<evidence type="ECO:0000313" key="3">
    <source>
        <dbReference type="Proteomes" id="UP000505355"/>
    </source>
</evidence>
<protein>
    <submittedName>
        <fullName evidence="2">DinB family protein</fullName>
    </submittedName>
</protein>
<organism evidence="2 3">
    <name type="scientific">Mucilaginibacter mali</name>
    <dbReference type="NCBI Taxonomy" id="2740462"/>
    <lineage>
        <taxon>Bacteria</taxon>
        <taxon>Pseudomonadati</taxon>
        <taxon>Bacteroidota</taxon>
        <taxon>Sphingobacteriia</taxon>
        <taxon>Sphingobacteriales</taxon>
        <taxon>Sphingobacteriaceae</taxon>
        <taxon>Mucilaginibacter</taxon>
    </lineage>
</organism>
<sequence length="465" mass="53376">MDNIYIFETRQLDYLDAYVAKAKTLHYNPIIIGDDVLKGDARLAEFKKYYQHLSPNPYNFEFNCFARYFALANVLTNDDNFIASDSDIFITNRKLSLTDPALKSTFVGSDAFYTGSSDWQISPHFSFWNRELVNNFVDYLVAAYTRNQDDQFLVKHYEVQKSRLGYTAISDMTLLYLWVNDNQIPFINSNSITNDWGIDHNISVLNTIEARYQSVHNRKKVEFAPSGDVYCILESGQRQHMSCLHFQGPYKPILADLYAGNYKKFDEFSANANLTQKVHYLAGANKHKKYRKLAAEYSAIESAMDTYRSQLDVIPDELFDVTPPNGGWSYAEVYSHIMQATLGSTIAAERCTQSNCKPTTKGANWLGKAVLFFGMFPPVKIKEPKVLTEKMRAAKITKEEARNLIIKCRKRIDTIAGLMQNPENNGRVAHPRLGVLTAKQWFKFIGIHLRHHLKQLKRIDKMLGQ</sequence>
<dbReference type="AlphaFoldDB" id="A0A7D4TPC0"/>
<dbReference type="Pfam" id="PF12867">
    <property type="entry name" value="DinB_2"/>
    <property type="match status" value="1"/>
</dbReference>
<gene>
    <name evidence="2" type="ORF">HQ865_18520</name>
</gene>
<dbReference type="InterPro" id="IPR034660">
    <property type="entry name" value="DinB/YfiT-like"/>
</dbReference>
<name>A0A7D4TPC0_9SPHI</name>
<keyword evidence="3" id="KW-1185">Reference proteome</keyword>
<dbReference type="Gene3D" id="1.20.120.450">
    <property type="entry name" value="dinb family like domain"/>
    <property type="match status" value="1"/>
</dbReference>
<dbReference type="InterPro" id="IPR024775">
    <property type="entry name" value="DinB-like"/>
</dbReference>
<evidence type="ECO:0000313" key="2">
    <source>
        <dbReference type="EMBL" id="QKJ31673.1"/>
    </source>
</evidence>
<evidence type="ECO:0000259" key="1">
    <source>
        <dbReference type="Pfam" id="PF12867"/>
    </source>
</evidence>
<dbReference type="KEGG" id="mmab:HQ865_18520"/>
<feature type="domain" description="DinB-like" evidence="1">
    <location>
        <begin position="301"/>
        <end position="456"/>
    </location>
</feature>
<proteinExistence type="predicted"/>
<dbReference type="RefSeq" id="WP_173416332.1">
    <property type="nucleotide sequence ID" value="NZ_CP054139.1"/>
</dbReference>